<name>B8M7M5_TALSN</name>
<dbReference type="InParanoid" id="B8M7M5"/>
<accession>B8M7M5</accession>
<evidence type="ECO:0000313" key="2">
    <source>
        <dbReference type="EMBL" id="EED19578.1"/>
    </source>
</evidence>
<dbReference type="VEuPathDB" id="FungiDB:TSTA_028610"/>
<feature type="compositionally biased region" description="Basic and acidic residues" evidence="1">
    <location>
        <begin position="177"/>
        <end position="201"/>
    </location>
</feature>
<proteinExistence type="predicted"/>
<reference evidence="3" key="1">
    <citation type="journal article" date="2015" name="Genome Announc.">
        <title>Genome sequence of the AIDS-associated pathogen Penicillium marneffei (ATCC18224) and its near taxonomic relative Talaromyces stipitatus (ATCC10500).</title>
        <authorList>
            <person name="Nierman W.C."/>
            <person name="Fedorova-Abrams N.D."/>
            <person name="Andrianopoulos A."/>
        </authorList>
    </citation>
    <scope>NUCLEOTIDE SEQUENCE [LARGE SCALE GENOMIC DNA]</scope>
    <source>
        <strain evidence="3">ATCC 10500 / CBS 375.48 / QM 6759 / NRRL 1006</strain>
    </source>
</reference>
<feature type="compositionally biased region" description="Basic residues" evidence="1">
    <location>
        <begin position="202"/>
        <end position="214"/>
    </location>
</feature>
<gene>
    <name evidence="2" type="ORF">TSTA_028610</name>
</gene>
<dbReference type="RefSeq" id="XP_002480012.1">
    <property type="nucleotide sequence ID" value="XM_002479967.1"/>
</dbReference>
<dbReference type="OrthoDB" id="3945463at2759"/>
<dbReference type="OMA" id="CAAWQSA"/>
<organism evidence="2 3">
    <name type="scientific">Talaromyces stipitatus (strain ATCC 10500 / CBS 375.48 / QM 6759 / NRRL 1006)</name>
    <name type="common">Penicillium stipitatum</name>
    <dbReference type="NCBI Taxonomy" id="441959"/>
    <lineage>
        <taxon>Eukaryota</taxon>
        <taxon>Fungi</taxon>
        <taxon>Dikarya</taxon>
        <taxon>Ascomycota</taxon>
        <taxon>Pezizomycotina</taxon>
        <taxon>Eurotiomycetes</taxon>
        <taxon>Eurotiomycetidae</taxon>
        <taxon>Eurotiales</taxon>
        <taxon>Trichocomaceae</taxon>
        <taxon>Talaromyces</taxon>
        <taxon>Talaromyces sect. Talaromyces</taxon>
    </lineage>
</organism>
<dbReference type="HOGENOM" id="CLU_1289706_0_0_1"/>
<dbReference type="Proteomes" id="UP000001745">
    <property type="component" value="Unassembled WGS sequence"/>
</dbReference>
<dbReference type="EMBL" id="EQ962654">
    <property type="protein sequence ID" value="EED19578.1"/>
    <property type="molecule type" value="Genomic_DNA"/>
</dbReference>
<feature type="region of interest" description="Disordered" evidence="1">
    <location>
        <begin position="177"/>
        <end position="214"/>
    </location>
</feature>
<dbReference type="GeneID" id="8098980"/>
<evidence type="ECO:0000313" key="3">
    <source>
        <dbReference type="Proteomes" id="UP000001745"/>
    </source>
</evidence>
<dbReference type="AlphaFoldDB" id="B8M7M5"/>
<protein>
    <submittedName>
        <fullName evidence="2">Uncharacterized protein</fullName>
    </submittedName>
</protein>
<evidence type="ECO:0000256" key="1">
    <source>
        <dbReference type="SAM" id="MobiDB-lite"/>
    </source>
</evidence>
<dbReference type="PhylomeDB" id="B8M7M5"/>
<sequence length="214" mass="24554">MTDYHQVLISRVTKQVFWRLFCAAWQSALSFQNIRSAFASLGIHPFNPLKTPSPSPGDNEIDRKTPGSVRAIRRTIRAIQQEGDLTQATKLVMKAAQKLIIRNEILEHQYKGLVNALVNEKNRQRRGRPLGLIDKENPGEAQFFSPSRVEAAKQRIQDIESQKEQDKINAAILRTQKALERERRDRENQEKREVGSVSEKRRSNKKSLKKSSVV</sequence>
<keyword evidence="3" id="KW-1185">Reference proteome</keyword>